<accession>A0A7H0JZ80</accession>
<dbReference type="SUPFAM" id="SSF89000">
    <property type="entry name" value="post-HMGL domain-like"/>
    <property type="match status" value="1"/>
</dbReference>
<feature type="region of interest" description="Regulatory domain" evidence="10">
    <location>
        <begin position="487"/>
        <end position="604"/>
    </location>
</feature>
<dbReference type="GO" id="GO:0003852">
    <property type="term" value="F:2-isopropylmalate synthase activity"/>
    <property type="evidence" value="ECO:0007669"/>
    <property type="project" value="UniProtKB-UniRule"/>
</dbReference>
<dbReference type="Pfam" id="PF08502">
    <property type="entry name" value="LeuA_dimer"/>
    <property type="match status" value="1"/>
</dbReference>
<evidence type="ECO:0000256" key="9">
    <source>
        <dbReference type="ARBA" id="ARBA00023304"/>
    </source>
</evidence>
<evidence type="ECO:0000256" key="2">
    <source>
        <dbReference type="ARBA" id="ARBA00004689"/>
    </source>
</evidence>
<keyword evidence="8 10" id="KW-0479">Metal-binding</keyword>
<evidence type="ECO:0000256" key="4">
    <source>
        <dbReference type="ARBA" id="ARBA00012973"/>
    </source>
</evidence>
<dbReference type="InterPro" id="IPR002034">
    <property type="entry name" value="AIPM/Hcit_synth_CS"/>
</dbReference>
<dbReference type="GO" id="GO:0000287">
    <property type="term" value="F:magnesium ion binding"/>
    <property type="evidence" value="ECO:0007669"/>
    <property type="project" value="UniProtKB-UniRule"/>
</dbReference>
<sequence length="604" mass="67021">MSNDFFAPRAIQTPSGPRNDDQPAWNKQRGSQMPVDRYLTFAEEVEDIQLPDRTWPDKKITRAPQWCAVDLRDGNQALIDPMSPERKRRMFNLLVEMGFKEIEVGFPSASQTDFDFVREIIEKDMIPDDVTIQVLVQAREHLIRRTFEACAGAKNVIVHFYNSTSKLQRRVVFRKDREQIKTLATDAAELIKTIAVDYPDTNWRWEYSPESFTGTELDFAKEVCDAVVEKMGATADNPIILNLPATVEMITPNVYADSIEWMHRNLAKREAVILSLHPHNDRGSGVAAAELGYLAGADRIEGCLFGNGERTGNVDLITLGLNMLTQGVDPQIDFSDITRIRDVVEYCNQLRVPERHPYGGDLVFTAFSGSHQDAINKGLDALAQTIRPDATSEDVTWDELRETIWEVPYLPIDPKDVGRTYEAVIRVNSQSGKGGVAYIMKTDHGINMPRAMQPEFSAIVQNITDTEGGEVNSKNMWDIFAQTYLDLAEPLELGHYRIDAAETEGDDTRVTATVTYEGTSREIEGAGNGPIAAFAGALEQIGIDFEVQDYSQRARSAGDDADAACYIHADVDGTSAWGVGIAGSTTRASLEAIVSAVNRSNAAN</sequence>
<dbReference type="PROSITE" id="PS00815">
    <property type="entry name" value="AIPM_HOMOCIT_SYNTH_1"/>
    <property type="match status" value="1"/>
</dbReference>
<dbReference type="Gene3D" id="3.20.20.70">
    <property type="entry name" value="Aldolase class I"/>
    <property type="match status" value="1"/>
</dbReference>
<dbReference type="Pfam" id="PF22615">
    <property type="entry name" value="IPMS_D2"/>
    <property type="match status" value="1"/>
</dbReference>
<comment type="subunit">
    <text evidence="10">Homodimer.</text>
</comment>
<dbReference type="UniPathway" id="UPA00048">
    <property type="reaction ID" value="UER00070"/>
</dbReference>
<evidence type="ECO:0000256" key="5">
    <source>
        <dbReference type="ARBA" id="ARBA00022430"/>
    </source>
</evidence>
<dbReference type="InterPro" id="IPR036230">
    <property type="entry name" value="LeuA_allosteric_dom_sf"/>
</dbReference>
<dbReference type="InterPro" id="IPR013709">
    <property type="entry name" value="2-isopropylmalate_synth_dimer"/>
</dbReference>
<name>A0A7H0JZ80_9CORY</name>
<gene>
    <name evidence="10 14" type="primary">leuA</name>
    <name evidence="13" type="ORF">H7348_08470</name>
    <name evidence="14" type="ORF">IAU68_00675</name>
</gene>
<comment type="cofactor">
    <cofactor evidence="10">
        <name>Mg(2+)</name>
        <dbReference type="ChEBI" id="CHEBI:18420"/>
    </cofactor>
</comment>
<keyword evidence="6 10" id="KW-0028">Amino-acid biosynthesis</keyword>
<evidence type="ECO:0000256" key="1">
    <source>
        <dbReference type="ARBA" id="ARBA00000064"/>
    </source>
</evidence>
<dbReference type="FunFam" id="3.20.20.70:FF:000045">
    <property type="entry name" value="2-isopropylmalate synthase"/>
    <property type="match status" value="1"/>
</dbReference>
<keyword evidence="9 10" id="KW-0100">Branched-chain amino acid biosynthesis</keyword>
<reference evidence="15 16" key="1">
    <citation type="submission" date="2020-08" db="EMBL/GenBank/DDBJ databases">
        <title>novel species in genus Corynebacterium.</title>
        <authorList>
            <person name="Zhang G."/>
        </authorList>
    </citation>
    <scope>NUCLEOTIDE SEQUENCE [LARGE SCALE GENOMIC DNA]</scope>
    <source>
        <strain evidence="14">Zg-917</strain>
        <strain evidence="15 16">zg-917</strain>
    </source>
</reference>
<evidence type="ECO:0000313" key="16">
    <source>
        <dbReference type="Proteomes" id="UP000642876"/>
    </source>
</evidence>
<dbReference type="SMART" id="SM00917">
    <property type="entry name" value="LeuA_dimer"/>
    <property type="match status" value="1"/>
</dbReference>
<evidence type="ECO:0000313" key="15">
    <source>
        <dbReference type="Proteomes" id="UP000516235"/>
    </source>
</evidence>
<dbReference type="AlphaFoldDB" id="A0A7H0JZ80"/>
<dbReference type="GO" id="GO:0003985">
    <property type="term" value="F:acetyl-CoA C-acetyltransferase activity"/>
    <property type="evidence" value="ECO:0007669"/>
    <property type="project" value="UniProtKB-UniRule"/>
</dbReference>
<comment type="catalytic activity">
    <reaction evidence="1 10">
        <text>3-methyl-2-oxobutanoate + acetyl-CoA + H2O = (2S)-2-isopropylmalate + CoA + H(+)</text>
        <dbReference type="Rhea" id="RHEA:21524"/>
        <dbReference type="ChEBI" id="CHEBI:1178"/>
        <dbReference type="ChEBI" id="CHEBI:11851"/>
        <dbReference type="ChEBI" id="CHEBI:15377"/>
        <dbReference type="ChEBI" id="CHEBI:15378"/>
        <dbReference type="ChEBI" id="CHEBI:57287"/>
        <dbReference type="ChEBI" id="CHEBI:57288"/>
        <dbReference type="EC" id="2.3.3.13"/>
    </reaction>
</comment>
<evidence type="ECO:0000313" key="14">
    <source>
        <dbReference type="EMBL" id="QNP90346.1"/>
    </source>
</evidence>
<keyword evidence="14" id="KW-0012">Acyltransferase</keyword>
<organism evidence="14 15">
    <name type="scientific">Corynebacterium lujinxingii</name>
    <dbReference type="NCBI Taxonomy" id="2763010"/>
    <lineage>
        <taxon>Bacteria</taxon>
        <taxon>Bacillati</taxon>
        <taxon>Actinomycetota</taxon>
        <taxon>Actinomycetes</taxon>
        <taxon>Mycobacteriales</taxon>
        <taxon>Corynebacteriaceae</taxon>
        <taxon>Corynebacterium</taxon>
    </lineage>
</organism>
<keyword evidence="10" id="KW-0963">Cytoplasm</keyword>
<feature type="binding site" evidence="10">
    <location>
        <position position="313"/>
    </location>
    <ligand>
        <name>Mg(2+)</name>
        <dbReference type="ChEBI" id="CHEBI:18420"/>
    </ligand>
</feature>
<dbReference type="SUPFAM" id="SSF110921">
    <property type="entry name" value="2-isopropylmalate synthase LeuA, allosteric (dimerisation) domain"/>
    <property type="match status" value="1"/>
</dbReference>
<evidence type="ECO:0000256" key="7">
    <source>
        <dbReference type="ARBA" id="ARBA00022679"/>
    </source>
</evidence>
<dbReference type="GO" id="GO:0009098">
    <property type="term" value="P:L-leucine biosynthetic process"/>
    <property type="evidence" value="ECO:0007669"/>
    <property type="project" value="UniProtKB-UniRule"/>
</dbReference>
<evidence type="ECO:0000256" key="10">
    <source>
        <dbReference type="HAMAP-Rule" id="MF_00572"/>
    </source>
</evidence>
<keyword evidence="10" id="KW-0460">Magnesium</keyword>
<dbReference type="EMBL" id="JACMYE010000006">
    <property type="protein sequence ID" value="MBC3179332.1"/>
    <property type="molecule type" value="Genomic_DNA"/>
</dbReference>
<dbReference type="SUPFAM" id="SSF51569">
    <property type="entry name" value="Aldolase"/>
    <property type="match status" value="1"/>
</dbReference>
<evidence type="ECO:0000256" key="3">
    <source>
        <dbReference type="ARBA" id="ARBA00009767"/>
    </source>
</evidence>
<dbReference type="GO" id="GO:0005737">
    <property type="term" value="C:cytoplasm"/>
    <property type="evidence" value="ECO:0007669"/>
    <property type="project" value="UniProtKB-SubCell"/>
</dbReference>
<dbReference type="Pfam" id="PF00682">
    <property type="entry name" value="HMGL-like"/>
    <property type="match status" value="1"/>
</dbReference>
<feature type="binding site" evidence="10">
    <location>
        <position position="279"/>
    </location>
    <ligand>
        <name>Mg(2+)</name>
        <dbReference type="ChEBI" id="CHEBI:18420"/>
    </ligand>
</feature>
<feature type="binding site" evidence="10">
    <location>
        <position position="73"/>
    </location>
    <ligand>
        <name>Mg(2+)</name>
        <dbReference type="ChEBI" id="CHEBI:18420"/>
    </ligand>
</feature>
<evidence type="ECO:0000256" key="11">
    <source>
        <dbReference type="SAM" id="MobiDB-lite"/>
    </source>
</evidence>
<dbReference type="InterPro" id="IPR005668">
    <property type="entry name" value="IPM_Synthase"/>
</dbReference>
<comment type="similarity">
    <text evidence="3 10">Belongs to the alpha-IPM synthase/homocitrate synthase family. LeuA type 2 subfamily.</text>
</comment>
<comment type="pathway">
    <text evidence="2 10">Amino-acid biosynthesis; L-leucine biosynthesis; L-leucine from 3-methyl-2-oxobutanoate: step 1/4.</text>
</comment>
<dbReference type="Gene3D" id="3.30.160.270">
    <property type="match status" value="1"/>
</dbReference>
<dbReference type="PROSITE" id="PS50991">
    <property type="entry name" value="PYR_CT"/>
    <property type="match status" value="1"/>
</dbReference>
<dbReference type="PROSITE" id="PS00816">
    <property type="entry name" value="AIPM_HOMOCIT_SYNTH_2"/>
    <property type="match status" value="1"/>
</dbReference>
<keyword evidence="7 10" id="KW-0808">Transferase</keyword>
<dbReference type="InterPro" id="IPR013785">
    <property type="entry name" value="Aldolase_TIM"/>
</dbReference>
<dbReference type="InterPro" id="IPR054692">
    <property type="entry name" value="LeuA-like_post-cat"/>
</dbReference>
<dbReference type="EMBL" id="CP061032">
    <property type="protein sequence ID" value="QNP90346.1"/>
    <property type="molecule type" value="Genomic_DNA"/>
</dbReference>
<evidence type="ECO:0000256" key="6">
    <source>
        <dbReference type="ARBA" id="ARBA00022605"/>
    </source>
</evidence>
<dbReference type="RefSeq" id="WP_171193169.1">
    <property type="nucleotide sequence ID" value="NZ_CP061032.1"/>
</dbReference>
<dbReference type="PANTHER" id="PTHR46911:SF1">
    <property type="entry name" value="2-ISOPROPYLMALATE SYNTHASE"/>
    <property type="match status" value="1"/>
</dbReference>
<dbReference type="PANTHER" id="PTHR46911">
    <property type="match status" value="1"/>
</dbReference>
<proteinExistence type="inferred from homology"/>
<keyword evidence="5 10" id="KW-0432">Leucine biosynthesis</keyword>
<evidence type="ECO:0000259" key="12">
    <source>
        <dbReference type="PROSITE" id="PS50991"/>
    </source>
</evidence>
<dbReference type="NCBIfam" id="NF002991">
    <property type="entry name" value="PRK03739.1"/>
    <property type="match status" value="1"/>
</dbReference>
<dbReference type="InterPro" id="IPR039371">
    <property type="entry name" value="LeuA_N_DRE-TIM"/>
</dbReference>
<dbReference type="NCBIfam" id="TIGR00970">
    <property type="entry name" value="leuA_yeast"/>
    <property type="match status" value="1"/>
</dbReference>
<protein>
    <recommendedName>
        <fullName evidence="4 10">2-isopropylmalate synthase</fullName>
        <ecNumber evidence="4 10">2.3.3.13</ecNumber>
    </recommendedName>
    <alternativeName>
        <fullName evidence="10">Alpha-IPM synthase</fullName>
    </alternativeName>
    <alternativeName>
        <fullName evidence="10">Alpha-isopropylmalate synthase</fullName>
    </alternativeName>
</protein>
<dbReference type="Proteomes" id="UP000516235">
    <property type="component" value="Chromosome"/>
</dbReference>
<feature type="region of interest" description="Disordered" evidence="11">
    <location>
        <begin position="1"/>
        <end position="31"/>
    </location>
</feature>
<evidence type="ECO:0000313" key="13">
    <source>
        <dbReference type="EMBL" id="MBC3179332.1"/>
    </source>
</evidence>
<feature type="binding site" evidence="10">
    <location>
        <position position="277"/>
    </location>
    <ligand>
        <name>Mg(2+)</name>
        <dbReference type="ChEBI" id="CHEBI:18420"/>
    </ligand>
</feature>
<dbReference type="EC" id="2.3.3.13" evidence="4 10"/>
<dbReference type="InterPro" id="IPR000891">
    <property type="entry name" value="PYR_CT"/>
</dbReference>
<comment type="subcellular location">
    <subcellularLocation>
        <location evidence="10">Cytoplasm</location>
    </subcellularLocation>
</comment>
<comment type="function">
    <text evidence="10">Catalyzes the condensation of the acetyl group of acetyl-CoA with 3-methyl-2-oxobutanoate (2-ketoisovalerate) to form 3-carboxy-3-hydroxy-4-methylpentanoate (2-isopropylmalate).</text>
</comment>
<dbReference type="Proteomes" id="UP000642876">
    <property type="component" value="Unassembled WGS sequence"/>
</dbReference>
<dbReference type="HAMAP" id="MF_00572">
    <property type="entry name" value="LeuA_type2"/>
    <property type="match status" value="1"/>
</dbReference>
<dbReference type="CDD" id="cd07942">
    <property type="entry name" value="DRE_TIM_LeuA"/>
    <property type="match status" value="1"/>
</dbReference>
<keyword evidence="16" id="KW-1185">Reference proteome</keyword>
<evidence type="ECO:0000256" key="8">
    <source>
        <dbReference type="ARBA" id="ARBA00022723"/>
    </source>
</evidence>
<feature type="domain" description="Pyruvate carboxyltransferase" evidence="12">
    <location>
        <begin position="64"/>
        <end position="338"/>
    </location>
</feature>
<dbReference type="KEGG" id="cluj:IAU68_00675"/>